<gene>
    <name evidence="3" type="ORF">GCM10022212_33020</name>
</gene>
<reference evidence="4" key="1">
    <citation type="journal article" date="2019" name="Int. J. Syst. Evol. Microbiol.">
        <title>The Global Catalogue of Microorganisms (GCM) 10K type strain sequencing project: providing services to taxonomists for standard genome sequencing and annotation.</title>
        <authorList>
            <consortium name="The Broad Institute Genomics Platform"/>
            <consortium name="The Broad Institute Genome Sequencing Center for Infectious Disease"/>
            <person name="Wu L."/>
            <person name="Ma J."/>
        </authorList>
    </citation>
    <scope>NUCLEOTIDE SEQUENCE [LARGE SCALE GENOMIC DNA]</scope>
    <source>
        <strain evidence="4">JCM 16673</strain>
    </source>
</reference>
<protein>
    <submittedName>
        <fullName evidence="3">Cupin domain-containing protein</fullName>
    </submittedName>
</protein>
<proteinExistence type="predicted"/>
<keyword evidence="4" id="KW-1185">Reference proteome</keyword>
<dbReference type="PANTHER" id="PTHR46797">
    <property type="entry name" value="HTH-TYPE TRANSCRIPTIONAL REGULATOR"/>
    <property type="match status" value="1"/>
</dbReference>
<name>A0ABP7TUW7_9BURK</name>
<dbReference type="PROSITE" id="PS50943">
    <property type="entry name" value="HTH_CROC1"/>
    <property type="match status" value="1"/>
</dbReference>
<evidence type="ECO:0000259" key="2">
    <source>
        <dbReference type="PROSITE" id="PS50943"/>
    </source>
</evidence>
<evidence type="ECO:0000256" key="1">
    <source>
        <dbReference type="ARBA" id="ARBA00023125"/>
    </source>
</evidence>
<dbReference type="CDD" id="cd00093">
    <property type="entry name" value="HTH_XRE"/>
    <property type="match status" value="1"/>
</dbReference>
<dbReference type="Gene3D" id="1.10.260.40">
    <property type="entry name" value="lambda repressor-like DNA-binding domains"/>
    <property type="match status" value="1"/>
</dbReference>
<dbReference type="Pfam" id="PF01381">
    <property type="entry name" value="HTH_3"/>
    <property type="match status" value="1"/>
</dbReference>
<dbReference type="InterPro" id="IPR010982">
    <property type="entry name" value="Lambda_DNA-bd_dom_sf"/>
</dbReference>
<dbReference type="SUPFAM" id="SSF51182">
    <property type="entry name" value="RmlC-like cupins"/>
    <property type="match status" value="1"/>
</dbReference>
<comment type="caution">
    <text evidence="3">The sequence shown here is derived from an EMBL/GenBank/DDBJ whole genome shotgun (WGS) entry which is preliminary data.</text>
</comment>
<accession>A0ABP7TUW7</accession>
<dbReference type="Gene3D" id="2.60.120.10">
    <property type="entry name" value="Jelly Rolls"/>
    <property type="match status" value="1"/>
</dbReference>
<dbReference type="InterPro" id="IPR014710">
    <property type="entry name" value="RmlC-like_jellyroll"/>
</dbReference>
<dbReference type="Pfam" id="PF07883">
    <property type="entry name" value="Cupin_2"/>
    <property type="match status" value="1"/>
</dbReference>
<keyword evidence="1" id="KW-0238">DNA-binding</keyword>
<dbReference type="SMART" id="SM00530">
    <property type="entry name" value="HTH_XRE"/>
    <property type="match status" value="1"/>
</dbReference>
<dbReference type="SUPFAM" id="SSF47413">
    <property type="entry name" value="lambda repressor-like DNA-binding domains"/>
    <property type="match status" value="1"/>
</dbReference>
<dbReference type="InterPro" id="IPR013096">
    <property type="entry name" value="Cupin_2"/>
</dbReference>
<dbReference type="EMBL" id="BAAAZE010000013">
    <property type="protein sequence ID" value="GAA4031652.1"/>
    <property type="molecule type" value="Genomic_DNA"/>
</dbReference>
<dbReference type="PANTHER" id="PTHR46797:SF1">
    <property type="entry name" value="METHYLPHOSPHONATE SYNTHASE"/>
    <property type="match status" value="1"/>
</dbReference>
<evidence type="ECO:0000313" key="4">
    <source>
        <dbReference type="Proteomes" id="UP001501353"/>
    </source>
</evidence>
<sequence length="204" mass="21574">MTTLRKRVMALDSATPGTPGTTKAVATTLGLKLHHARLVAGFTLLQLAQKAGCSESLISKIERGLATPSLTMLHKLAVALDTNIGILTSEEIPTSGPIIRHNERPVIKAGGIALERLVLPKRGGLLQANIHIVSPGEGSDGLIEHSGEEVGYVLEGTLELTLGEVRYDIGPGDAFSFPSNVPHGYRNTGSDIARVLWVNSPATF</sequence>
<feature type="domain" description="HTH cro/C1-type" evidence="2">
    <location>
        <begin position="33"/>
        <end position="87"/>
    </location>
</feature>
<dbReference type="CDD" id="cd02209">
    <property type="entry name" value="cupin_XRE_C"/>
    <property type="match status" value="1"/>
</dbReference>
<dbReference type="InterPro" id="IPR011051">
    <property type="entry name" value="RmlC_Cupin_sf"/>
</dbReference>
<organism evidence="3 4">
    <name type="scientific">Actimicrobium antarcticum</name>
    <dbReference type="NCBI Taxonomy" id="1051899"/>
    <lineage>
        <taxon>Bacteria</taxon>
        <taxon>Pseudomonadati</taxon>
        <taxon>Pseudomonadota</taxon>
        <taxon>Betaproteobacteria</taxon>
        <taxon>Burkholderiales</taxon>
        <taxon>Oxalobacteraceae</taxon>
        <taxon>Actimicrobium</taxon>
    </lineage>
</organism>
<dbReference type="InterPro" id="IPR001387">
    <property type="entry name" value="Cro/C1-type_HTH"/>
</dbReference>
<dbReference type="Proteomes" id="UP001501353">
    <property type="component" value="Unassembled WGS sequence"/>
</dbReference>
<dbReference type="InterPro" id="IPR050807">
    <property type="entry name" value="TransReg_Diox_bact_type"/>
</dbReference>
<evidence type="ECO:0000313" key="3">
    <source>
        <dbReference type="EMBL" id="GAA4031652.1"/>
    </source>
</evidence>